<evidence type="ECO:0000259" key="1">
    <source>
        <dbReference type="Pfam" id="PF26309"/>
    </source>
</evidence>
<dbReference type="Proteomes" id="UP000640333">
    <property type="component" value="Unassembled WGS sequence"/>
</dbReference>
<gene>
    <name evidence="2" type="ORF">IOQ59_20165</name>
</gene>
<dbReference type="SUPFAM" id="SSF103196">
    <property type="entry name" value="Roadblock/LC7 domain"/>
    <property type="match status" value="1"/>
</dbReference>
<protein>
    <recommendedName>
        <fullName evidence="1">DUF8082 domain-containing protein</fullName>
    </recommendedName>
</protein>
<keyword evidence="3" id="KW-1185">Reference proteome</keyword>
<dbReference type="InterPro" id="IPR058395">
    <property type="entry name" value="DUF8082"/>
</dbReference>
<dbReference type="Pfam" id="PF26309">
    <property type="entry name" value="DUF8082"/>
    <property type="match status" value="1"/>
</dbReference>
<dbReference type="AlphaFoldDB" id="A0A8J7K0T1"/>
<dbReference type="RefSeq" id="WP_193955279.1">
    <property type="nucleotide sequence ID" value="NZ_JADEYS010000030.1"/>
</dbReference>
<feature type="domain" description="DUF8082" evidence="1">
    <location>
        <begin position="157"/>
        <end position="218"/>
    </location>
</feature>
<evidence type="ECO:0000313" key="2">
    <source>
        <dbReference type="EMBL" id="MBE9399584.1"/>
    </source>
</evidence>
<organism evidence="2 3">
    <name type="scientific">Pontibacterium sinense</name>
    <dbReference type="NCBI Taxonomy" id="2781979"/>
    <lineage>
        <taxon>Bacteria</taxon>
        <taxon>Pseudomonadati</taxon>
        <taxon>Pseudomonadota</taxon>
        <taxon>Gammaproteobacteria</taxon>
        <taxon>Oceanospirillales</taxon>
        <taxon>Oceanospirillaceae</taxon>
        <taxon>Pontibacterium</taxon>
    </lineage>
</organism>
<name>A0A8J7K0T1_9GAMM</name>
<dbReference type="EMBL" id="JADEYS010000030">
    <property type="protein sequence ID" value="MBE9399584.1"/>
    <property type="molecule type" value="Genomic_DNA"/>
</dbReference>
<proteinExistence type="predicted"/>
<comment type="caution">
    <text evidence="2">The sequence shown here is derived from an EMBL/GenBank/DDBJ whole genome shotgun (WGS) entry which is preliminary data.</text>
</comment>
<sequence length="221" mass="23957">MQSILKDLEMLGGVQHGCVIHQEAVKASTFPSILNDNLTGMAKVMTQIFMGVEGMQRDHRELHIELEENLMIGYWLENGAVLALLADKNINLALIKTAVRSATAKLLDALSDSVPLSVPSPMPVELASAEEQPEVQADSAPIAVAEALPADVLNVHMEKLKLLLAEQIGPAARVVFGRAQNSWQAAGEPLTDLCGRLAEFIDNEDKRAEFIRRATTSLPKG</sequence>
<evidence type="ECO:0000313" key="3">
    <source>
        <dbReference type="Proteomes" id="UP000640333"/>
    </source>
</evidence>
<accession>A0A8J7K0T1</accession>
<reference evidence="2" key="1">
    <citation type="submission" date="2020-10" db="EMBL/GenBank/DDBJ databases">
        <title>Bacterium isolated from coastal waters sediment.</title>
        <authorList>
            <person name="Chen R.-J."/>
            <person name="Lu D.-C."/>
            <person name="Zhu K.-L."/>
            <person name="Du Z.-J."/>
        </authorList>
    </citation>
    <scope>NUCLEOTIDE SEQUENCE</scope>
    <source>
        <strain evidence="2">N1Y112</strain>
    </source>
</reference>